<feature type="compositionally biased region" description="Basic and acidic residues" evidence="2">
    <location>
        <begin position="31"/>
        <end position="42"/>
    </location>
</feature>
<proteinExistence type="predicted"/>
<dbReference type="STRING" id="7070.D2A0U1"/>
<evidence type="ECO:0000313" key="3">
    <source>
        <dbReference type="EMBL" id="EFA02559.2"/>
    </source>
</evidence>
<feature type="compositionally biased region" description="Polar residues" evidence="2">
    <location>
        <begin position="21"/>
        <end position="30"/>
    </location>
</feature>
<evidence type="ECO:0000256" key="1">
    <source>
        <dbReference type="SAM" id="Coils"/>
    </source>
</evidence>
<dbReference type="KEGG" id="tca:660410"/>
<gene>
    <name evidence="3" type="primary">AUGUSTUS-3.0.2_08268</name>
    <name evidence="3" type="ORF">TcasGA2_TC008268</name>
</gene>
<evidence type="ECO:0000256" key="2">
    <source>
        <dbReference type="SAM" id="MobiDB-lite"/>
    </source>
</evidence>
<feature type="region of interest" description="Disordered" evidence="2">
    <location>
        <begin position="345"/>
        <end position="371"/>
    </location>
</feature>
<dbReference type="AlphaFoldDB" id="D2A0U1"/>
<protein>
    <submittedName>
        <fullName evidence="3">Uncharacterized protein</fullName>
    </submittedName>
</protein>
<feature type="compositionally biased region" description="Low complexity" evidence="2">
    <location>
        <begin position="53"/>
        <end position="63"/>
    </location>
</feature>
<name>D2A0U1_TRICA</name>
<reference evidence="3 4" key="2">
    <citation type="journal article" date="2010" name="Nucleic Acids Res.">
        <title>BeetleBase in 2010: revisions to provide comprehensive genomic information for Tribolium castaneum.</title>
        <authorList>
            <person name="Kim H.S."/>
            <person name="Murphy T."/>
            <person name="Xia J."/>
            <person name="Caragea D."/>
            <person name="Park Y."/>
            <person name="Beeman R.W."/>
            <person name="Lorenzen M.D."/>
            <person name="Butcher S."/>
            <person name="Manak J.R."/>
            <person name="Brown S.J."/>
        </authorList>
    </citation>
    <scope>GENOME REANNOTATION</scope>
    <source>
        <strain evidence="3 4">Georgia GA2</strain>
    </source>
</reference>
<feature type="coiled-coil region" evidence="1">
    <location>
        <begin position="604"/>
        <end position="631"/>
    </location>
</feature>
<keyword evidence="1" id="KW-0175">Coiled coil</keyword>
<dbReference type="HOGENOM" id="CLU_336888_0_0_1"/>
<feature type="region of interest" description="Disordered" evidence="2">
    <location>
        <begin position="1"/>
        <end position="98"/>
    </location>
</feature>
<dbReference type="EMBL" id="KQ971338">
    <property type="protein sequence ID" value="EFA02559.2"/>
    <property type="molecule type" value="Genomic_DNA"/>
</dbReference>
<sequence length="828" mass="95786">MTTLHQEIVVPKPEHEAQEVDGSSQESSNETTKELFRRESPVKELSPPPVEPAPKTTHTYKPTKPAKPPLTKKESATKKTSNSGIPLRLKSGSNTVTKPLAKTGTYRHSQPMGPVINKNTLEVQFMNNKKRLLQLHAELVEKQRPLLDMHKSLLRTKKQLEELGKKVVLEDLKIMTLKTDDVNLKNQLDGAGENPAAETAMNLKSSIENALDTCVKVCKKCFVKRDQVVKMLESASKSAIEPSELEAEVEELKKERDDMEETIESAIKENEKKIDELINNWQKAVKMGSMNEQLSNKITELEDTIKQQQKAIQDAEDNLHSLNRKFEDKKATYEKTIAEMQEKNNKLEEDLKKEKKNANDNLMKSRTMRSKVAELESRTKEAEERNNEVSNKLKQLQEQMRRKEVQWMKEKDEFKKNETHLQQKFCERQSQFDTRLKDMEKLQKETEQQQQNYFRNFETQLEIKDQEFGLLEKEKDALAEKSQALEEELEELKKQLERKEQEIEQLSVKTETIPSIGYNSESQLMELMEYKHKIAEVQNTIQQQTDQINKMQSSLKAHAKLAAALKLEKDNAIKYSNKLREVLQEAHDEIEFKNKTIYKIHEKLVLKDRDYDKLKEQLKELEAFSEQYAGDKWSNRNRCQICMTSLSGEKENSSYVESEVGKRSARFPQYVSESLIGMSVKKVDHLRARLDNLKKMKLPSNAGKKHLNVKYSFTARDAKPISNRLQKQIELRGKLYQILQKHADQSCEDFIHLLKLTVSNAGKETDELKPSNIRDIEETLQNVPRHFSDIKMSESFSGISQLLEAAPLSECYGKFDSPAYSDTDDMIY</sequence>
<organism evidence="3 4">
    <name type="scientific">Tribolium castaneum</name>
    <name type="common">Red flour beetle</name>
    <dbReference type="NCBI Taxonomy" id="7070"/>
    <lineage>
        <taxon>Eukaryota</taxon>
        <taxon>Metazoa</taxon>
        <taxon>Ecdysozoa</taxon>
        <taxon>Arthropoda</taxon>
        <taxon>Hexapoda</taxon>
        <taxon>Insecta</taxon>
        <taxon>Pterygota</taxon>
        <taxon>Neoptera</taxon>
        <taxon>Endopterygota</taxon>
        <taxon>Coleoptera</taxon>
        <taxon>Polyphaga</taxon>
        <taxon>Cucujiformia</taxon>
        <taxon>Tenebrionidae</taxon>
        <taxon>Tenebrionidae incertae sedis</taxon>
        <taxon>Tribolium</taxon>
    </lineage>
</organism>
<reference evidence="3 4" key="1">
    <citation type="journal article" date="2008" name="Nature">
        <title>The genome of the model beetle and pest Tribolium castaneum.</title>
        <authorList>
            <consortium name="Tribolium Genome Sequencing Consortium"/>
            <person name="Richards S."/>
            <person name="Gibbs R.A."/>
            <person name="Weinstock G.M."/>
            <person name="Brown S.J."/>
            <person name="Denell R."/>
            <person name="Beeman R.W."/>
            <person name="Gibbs R."/>
            <person name="Beeman R.W."/>
            <person name="Brown S.J."/>
            <person name="Bucher G."/>
            <person name="Friedrich M."/>
            <person name="Grimmelikhuijzen C.J."/>
            <person name="Klingler M."/>
            <person name="Lorenzen M."/>
            <person name="Richards S."/>
            <person name="Roth S."/>
            <person name="Schroder R."/>
            <person name="Tautz D."/>
            <person name="Zdobnov E.M."/>
            <person name="Muzny D."/>
            <person name="Gibbs R.A."/>
            <person name="Weinstock G.M."/>
            <person name="Attaway T."/>
            <person name="Bell S."/>
            <person name="Buhay C.J."/>
            <person name="Chandrabose M.N."/>
            <person name="Chavez D."/>
            <person name="Clerk-Blankenburg K.P."/>
            <person name="Cree A."/>
            <person name="Dao M."/>
            <person name="Davis C."/>
            <person name="Chacko J."/>
            <person name="Dinh H."/>
            <person name="Dugan-Rocha S."/>
            <person name="Fowler G."/>
            <person name="Garner T.T."/>
            <person name="Garnes J."/>
            <person name="Gnirke A."/>
            <person name="Hawes A."/>
            <person name="Hernandez J."/>
            <person name="Hines S."/>
            <person name="Holder M."/>
            <person name="Hume J."/>
            <person name="Jhangiani S.N."/>
            <person name="Joshi V."/>
            <person name="Khan Z.M."/>
            <person name="Jackson L."/>
            <person name="Kovar C."/>
            <person name="Kowis A."/>
            <person name="Lee S."/>
            <person name="Lewis L.R."/>
            <person name="Margolis J."/>
            <person name="Morgan M."/>
            <person name="Nazareth L.V."/>
            <person name="Nguyen N."/>
            <person name="Okwuonu G."/>
            <person name="Parker D."/>
            <person name="Richards S."/>
            <person name="Ruiz S.J."/>
            <person name="Santibanez J."/>
            <person name="Savard J."/>
            <person name="Scherer S.E."/>
            <person name="Schneider B."/>
            <person name="Sodergren E."/>
            <person name="Tautz D."/>
            <person name="Vattahil S."/>
            <person name="Villasana D."/>
            <person name="White C.S."/>
            <person name="Wright R."/>
            <person name="Park Y."/>
            <person name="Beeman R.W."/>
            <person name="Lord J."/>
            <person name="Oppert B."/>
            <person name="Lorenzen M."/>
            <person name="Brown S."/>
            <person name="Wang L."/>
            <person name="Savard J."/>
            <person name="Tautz D."/>
            <person name="Richards S."/>
            <person name="Weinstock G."/>
            <person name="Gibbs R.A."/>
            <person name="Liu Y."/>
            <person name="Worley K."/>
            <person name="Weinstock G."/>
            <person name="Elsik C.G."/>
            <person name="Reese J.T."/>
            <person name="Elhaik E."/>
            <person name="Landan G."/>
            <person name="Graur D."/>
            <person name="Arensburger P."/>
            <person name="Atkinson P."/>
            <person name="Beeman R.W."/>
            <person name="Beidler J."/>
            <person name="Brown S.J."/>
            <person name="Demuth J.P."/>
            <person name="Drury D.W."/>
            <person name="Du Y.Z."/>
            <person name="Fujiwara H."/>
            <person name="Lorenzen M."/>
            <person name="Maselli V."/>
            <person name="Osanai M."/>
            <person name="Park Y."/>
            <person name="Robertson H.M."/>
            <person name="Tu Z."/>
            <person name="Wang J.J."/>
            <person name="Wang S."/>
            <person name="Richards S."/>
            <person name="Song H."/>
            <person name="Zhang L."/>
            <person name="Sodergren E."/>
            <person name="Werner D."/>
            <person name="Stanke M."/>
            <person name="Morgenstern B."/>
            <person name="Solovyev V."/>
            <person name="Kosarev P."/>
            <person name="Brown G."/>
            <person name="Chen H.C."/>
            <person name="Ermolaeva O."/>
            <person name="Hlavina W."/>
            <person name="Kapustin Y."/>
            <person name="Kiryutin B."/>
            <person name="Kitts P."/>
            <person name="Maglott D."/>
            <person name="Pruitt K."/>
            <person name="Sapojnikov V."/>
            <person name="Souvorov A."/>
            <person name="Mackey A.J."/>
            <person name="Waterhouse R.M."/>
            <person name="Wyder S."/>
            <person name="Zdobnov E.M."/>
            <person name="Zdobnov E.M."/>
            <person name="Wyder S."/>
            <person name="Kriventseva E.V."/>
            <person name="Kadowaki T."/>
            <person name="Bork P."/>
            <person name="Aranda M."/>
            <person name="Bao R."/>
            <person name="Beermann A."/>
            <person name="Berns N."/>
            <person name="Bolognesi R."/>
            <person name="Bonneton F."/>
            <person name="Bopp D."/>
            <person name="Brown S.J."/>
            <person name="Bucher G."/>
            <person name="Butts T."/>
            <person name="Chaumot A."/>
            <person name="Denell R.E."/>
            <person name="Ferrier D.E."/>
            <person name="Friedrich M."/>
            <person name="Gordon C.M."/>
            <person name="Jindra M."/>
            <person name="Klingler M."/>
            <person name="Lan Q."/>
            <person name="Lattorff H.M."/>
            <person name="Laudet V."/>
            <person name="von Levetsow C."/>
            <person name="Liu Z."/>
            <person name="Lutz R."/>
            <person name="Lynch J.A."/>
            <person name="da Fonseca R.N."/>
            <person name="Posnien N."/>
            <person name="Reuter R."/>
            <person name="Roth S."/>
            <person name="Savard J."/>
            <person name="Schinko J.B."/>
            <person name="Schmitt C."/>
            <person name="Schoppmeier M."/>
            <person name="Schroder R."/>
            <person name="Shippy T.D."/>
            <person name="Simonnet F."/>
            <person name="Marques-Souza H."/>
            <person name="Tautz D."/>
            <person name="Tomoyasu Y."/>
            <person name="Trauner J."/>
            <person name="Van der Zee M."/>
            <person name="Vervoort M."/>
            <person name="Wittkopp N."/>
            <person name="Wimmer E.A."/>
            <person name="Yang X."/>
            <person name="Jones A.K."/>
            <person name="Sattelle D.B."/>
            <person name="Ebert P.R."/>
            <person name="Nelson D."/>
            <person name="Scott J.G."/>
            <person name="Beeman R.W."/>
            <person name="Muthukrishnan S."/>
            <person name="Kramer K.J."/>
            <person name="Arakane Y."/>
            <person name="Beeman R.W."/>
            <person name="Zhu Q."/>
            <person name="Hogenkamp D."/>
            <person name="Dixit R."/>
            <person name="Oppert B."/>
            <person name="Jiang H."/>
            <person name="Zou Z."/>
            <person name="Marshall J."/>
            <person name="Elpidina E."/>
            <person name="Vinokurov K."/>
            <person name="Oppert C."/>
            <person name="Zou Z."/>
            <person name="Evans J."/>
            <person name="Lu Z."/>
            <person name="Zhao P."/>
            <person name="Sumathipala N."/>
            <person name="Altincicek B."/>
            <person name="Vilcinskas A."/>
            <person name="Williams M."/>
            <person name="Hultmark D."/>
            <person name="Hetru C."/>
            <person name="Jiang H."/>
            <person name="Grimmelikhuijzen C.J."/>
            <person name="Hauser F."/>
            <person name="Cazzamali G."/>
            <person name="Williamson M."/>
            <person name="Park Y."/>
            <person name="Li B."/>
            <person name="Tanaka Y."/>
            <person name="Predel R."/>
            <person name="Neupert S."/>
            <person name="Schachtner J."/>
            <person name="Verleyen P."/>
            <person name="Raible F."/>
            <person name="Bork P."/>
            <person name="Friedrich M."/>
            <person name="Walden K.K."/>
            <person name="Robertson H.M."/>
            <person name="Angeli S."/>
            <person name="Foret S."/>
            <person name="Bucher G."/>
            <person name="Schuetz S."/>
            <person name="Maleszka R."/>
            <person name="Wimmer E.A."/>
            <person name="Beeman R.W."/>
            <person name="Lorenzen M."/>
            <person name="Tomoyasu Y."/>
            <person name="Miller S.C."/>
            <person name="Grossmann D."/>
            <person name="Bucher G."/>
        </authorList>
    </citation>
    <scope>NUCLEOTIDE SEQUENCE [LARGE SCALE GENOMIC DNA]</scope>
    <source>
        <strain evidence="3 4">Georgia GA2</strain>
    </source>
</reference>
<accession>D2A0U1</accession>
<keyword evidence="4" id="KW-1185">Reference proteome</keyword>
<dbReference type="Proteomes" id="UP000007266">
    <property type="component" value="Linkage group 4"/>
</dbReference>
<dbReference type="OMA" id="YNDWLGS"/>
<evidence type="ECO:0000313" key="4">
    <source>
        <dbReference type="Proteomes" id="UP000007266"/>
    </source>
</evidence>
<dbReference type="InParanoid" id="D2A0U1"/>
<dbReference type="OrthoDB" id="8197438at2759"/>
<feature type="compositionally biased region" description="Basic and acidic residues" evidence="2">
    <location>
        <begin position="345"/>
        <end position="358"/>
    </location>
</feature>